<organism evidence="1 3">
    <name type="scientific">Paenibacillus urinalis</name>
    <dbReference type="NCBI Taxonomy" id="521520"/>
    <lineage>
        <taxon>Bacteria</taxon>
        <taxon>Bacillati</taxon>
        <taxon>Bacillota</taxon>
        <taxon>Bacilli</taxon>
        <taxon>Bacillales</taxon>
        <taxon>Paenibacillaceae</taxon>
        <taxon>Paenibacillus</taxon>
    </lineage>
</organism>
<gene>
    <name evidence="1" type="ORF">PUW23_13040</name>
    <name evidence="2" type="ORF">PUW25_12710</name>
</gene>
<dbReference type="Proteomes" id="UP001221519">
    <property type="component" value="Chromosome"/>
</dbReference>
<evidence type="ECO:0000313" key="3">
    <source>
        <dbReference type="Proteomes" id="UP001220962"/>
    </source>
</evidence>
<dbReference type="EMBL" id="CP118108">
    <property type="protein sequence ID" value="WDI00181.1"/>
    <property type="molecule type" value="Genomic_DNA"/>
</dbReference>
<evidence type="ECO:0000313" key="4">
    <source>
        <dbReference type="Proteomes" id="UP001221519"/>
    </source>
</evidence>
<dbReference type="AlphaFoldDB" id="A0AAX3MUM3"/>
<proteinExistence type="predicted"/>
<dbReference type="RefSeq" id="WP_047911802.1">
    <property type="nucleotide sequence ID" value="NZ_CP118101.1"/>
</dbReference>
<evidence type="ECO:0000313" key="1">
    <source>
        <dbReference type="EMBL" id="WDH80494.1"/>
    </source>
</evidence>
<reference evidence="1 4" key="1">
    <citation type="submission" date="2023-02" db="EMBL/GenBank/DDBJ databases">
        <title>Pathogen: clinical or host-associated sample.</title>
        <authorList>
            <person name="Hergert J."/>
            <person name="Casey R."/>
            <person name="Wagner J."/>
            <person name="Young E.L."/>
            <person name="Oakeson K.F."/>
        </authorList>
    </citation>
    <scope>NUCLEOTIDE SEQUENCE</scope>
    <source>
        <strain evidence="2 4">2022CK-00829</strain>
        <strain evidence="1">2022CK-00830</strain>
    </source>
</reference>
<name>A0AAX3MUM3_9BACL</name>
<sequence>MKATEEMIALLKGNHIQGDDLVLQVNQLLGCMDLNEQLGLHRVLSPQAINRLHPVLDKMTIHPHLKEHLVWSYFYHRLSGLDSLSNELMQAMLNEYSQNKFLAVESLFINALKSDIISLKQLEIIEKIFSSKAFIKESAAFKCREIVRAGNKLKPVEITMLIDIKAFKTLDYALDKNAVTDEGLKMFTEPLNSEQDKKSKLSLFRKAQNHLSQ</sequence>
<keyword evidence="4" id="KW-1185">Reference proteome</keyword>
<accession>A0AAX3MUM3</accession>
<dbReference type="Proteomes" id="UP001220962">
    <property type="component" value="Chromosome"/>
</dbReference>
<evidence type="ECO:0000313" key="2">
    <source>
        <dbReference type="EMBL" id="WDI00181.1"/>
    </source>
</evidence>
<protein>
    <submittedName>
        <fullName evidence="1">Uncharacterized protein</fullName>
    </submittedName>
</protein>
<dbReference type="EMBL" id="CP118101">
    <property type="protein sequence ID" value="WDH80494.1"/>
    <property type="molecule type" value="Genomic_DNA"/>
</dbReference>